<evidence type="ECO:0000313" key="2">
    <source>
        <dbReference type="Proteomes" id="UP001148838"/>
    </source>
</evidence>
<comment type="caution">
    <text evidence="1">The sequence shown here is derived from an EMBL/GenBank/DDBJ whole genome shotgun (WGS) entry which is preliminary data.</text>
</comment>
<reference evidence="1 2" key="1">
    <citation type="journal article" date="2022" name="Allergy">
        <title>Genome assembly and annotation of Periplaneta americana reveal a comprehensive cockroach allergen profile.</title>
        <authorList>
            <person name="Wang L."/>
            <person name="Xiong Q."/>
            <person name="Saelim N."/>
            <person name="Wang L."/>
            <person name="Nong W."/>
            <person name="Wan A.T."/>
            <person name="Shi M."/>
            <person name="Liu X."/>
            <person name="Cao Q."/>
            <person name="Hui J.H.L."/>
            <person name="Sookrung N."/>
            <person name="Leung T.F."/>
            <person name="Tungtrongchitr A."/>
            <person name="Tsui S.K.W."/>
        </authorList>
    </citation>
    <scope>NUCLEOTIDE SEQUENCE [LARGE SCALE GENOMIC DNA]</scope>
    <source>
        <strain evidence="1">PWHHKU_190912</strain>
    </source>
</reference>
<protein>
    <submittedName>
        <fullName evidence="1">Uncharacterized protein</fullName>
    </submittedName>
</protein>
<organism evidence="1 2">
    <name type="scientific">Periplaneta americana</name>
    <name type="common">American cockroach</name>
    <name type="synonym">Blatta americana</name>
    <dbReference type="NCBI Taxonomy" id="6978"/>
    <lineage>
        <taxon>Eukaryota</taxon>
        <taxon>Metazoa</taxon>
        <taxon>Ecdysozoa</taxon>
        <taxon>Arthropoda</taxon>
        <taxon>Hexapoda</taxon>
        <taxon>Insecta</taxon>
        <taxon>Pterygota</taxon>
        <taxon>Neoptera</taxon>
        <taxon>Polyneoptera</taxon>
        <taxon>Dictyoptera</taxon>
        <taxon>Blattodea</taxon>
        <taxon>Blattoidea</taxon>
        <taxon>Blattidae</taxon>
        <taxon>Blattinae</taxon>
        <taxon>Periplaneta</taxon>
    </lineage>
</organism>
<accession>A0ABQ8TYL9</accession>
<gene>
    <name evidence="1" type="ORF">ANN_02383</name>
</gene>
<evidence type="ECO:0000313" key="1">
    <source>
        <dbReference type="EMBL" id="KAJ4450948.1"/>
    </source>
</evidence>
<dbReference type="Proteomes" id="UP001148838">
    <property type="component" value="Unassembled WGS sequence"/>
</dbReference>
<name>A0ABQ8TYL9_PERAM</name>
<dbReference type="EMBL" id="JAJSOF020000001">
    <property type="protein sequence ID" value="KAJ4450948.1"/>
    <property type="molecule type" value="Genomic_DNA"/>
</dbReference>
<keyword evidence="2" id="KW-1185">Reference proteome</keyword>
<sequence>MTKREYGKWEPSVLHKALDEFRSEAMEMNEVRNSKTDFKRHFMGKMKRGLDHPANCSVNGRNAAFLREIEEELVQHILMFEEYLFGRTIIDVRKLAFDVVLILKIIFYKWNTYLSQIRDQLATAENRTGNSDSENIQYFKFAPVTSCDVEISFFRFKSCLTNRRRSYGFENLRMHVVIHCNKMYRAEL</sequence>
<proteinExistence type="predicted"/>